<dbReference type="GO" id="GO:0006629">
    <property type="term" value="P:lipid metabolic process"/>
    <property type="evidence" value="ECO:0007669"/>
    <property type="project" value="InterPro"/>
</dbReference>
<feature type="transmembrane region" description="Helical" evidence="9">
    <location>
        <begin position="229"/>
        <end position="249"/>
    </location>
</feature>
<organism evidence="11 12">
    <name type="scientific">Coptis chinensis</name>
    <dbReference type="NCBI Taxonomy" id="261450"/>
    <lineage>
        <taxon>Eukaryota</taxon>
        <taxon>Viridiplantae</taxon>
        <taxon>Streptophyta</taxon>
        <taxon>Embryophyta</taxon>
        <taxon>Tracheophyta</taxon>
        <taxon>Spermatophyta</taxon>
        <taxon>Magnoliopsida</taxon>
        <taxon>Ranunculales</taxon>
        <taxon>Ranunculaceae</taxon>
        <taxon>Coptidoideae</taxon>
        <taxon>Coptis</taxon>
    </lineage>
</organism>
<evidence type="ECO:0000256" key="1">
    <source>
        <dbReference type="ARBA" id="ARBA00004141"/>
    </source>
</evidence>
<dbReference type="Pfam" id="PF13813">
    <property type="entry name" value="MBOAT_2"/>
    <property type="match status" value="1"/>
</dbReference>
<accession>A0A835IFJ9</accession>
<comment type="subcellular location">
    <subcellularLocation>
        <location evidence="1">Membrane</location>
        <topology evidence="1">Multi-pass membrane protein</topology>
    </subcellularLocation>
</comment>
<protein>
    <recommendedName>
        <fullName evidence="10">Wax synthase domain-containing protein</fullName>
    </recommendedName>
</protein>
<dbReference type="EMBL" id="JADFTS010000003">
    <property type="protein sequence ID" value="KAF9615492.1"/>
    <property type="molecule type" value="Genomic_DNA"/>
</dbReference>
<dbReference type="PANTHER" id="PTHR31595:SF57">
    <property type="entry name" value="OS04G0481900 PROTEIN"/>
    <property type="match status" value="1"/>
</dbReference>
<evidence type="ECO:0000256" key="4">
    <source>
        <dbReference type="ARBA" id="ARBA00022679"/>
    </source>
</evidence>
<evidence type="ECO:0000313" key="11">
    <source>
        <dbReference type="EMBL" id="KAF9615492.1"/>
    </source>
</evidence>
<keyword evidence="7 9" id="KW-0472">Membrane</keyword>
<keyword evidence="5 9" id="KW-0812">Transmembrane</keyword>
<dbReference type="InterPro" id="IPR032805">
    <property type="entry name" value="Wax_synthase_dom"/>
</dbReference>
<keyword evidence="6 9" id="KW-1133">Transmembrane helix</keyword>
<evidence type="ECO:0000256" key="8">
    <source>
        <dbReference type="ARBA" id="ARBA00023315"/>
    </source>
</evidence>
<comment type="caution">
    <text evidence="11">The sequence shown here is derived from an EMBL/GenBank/DDBJ whole genome shotgun (WGS) entry which is preliminary data.</text>
</comment>
<dbReference type="OrthoDB" id="1077582at2759"/>
<proteinExistence type="inferred from homology"/>
<sequence>MEKMEGENEIKSLVKGVLSQSSDSTMSLLSFIFIACLPIKIKDKEHTSHQTSKRGLRSPLNYAIKVLLLALVIKIYDYRQYIHQNLILALYCCHIYFAVDIVLAMSAAPARVILGFEIEPQFDDPYLSTSLQDFWGRRWNLMVTSILRPTVYDPIRSICTLIVGKKWALLIGMVSTFIVSGLMHELIYYYATRVAPTWEVTWFFFLHGVCTALEIVVKKALADRWRLHPVISTPLTIGFVGITGFWLFFPQIVRNEVDLRAIEEYSLIVKIMKRIVQL</sequence>
<name>A0A835IFJ9_9MAGN</name>
<dbReference type="PANTHER" id="PTHR31595">
    <property type="entry name" value="LONG-CHAIN-ALCOHOL O-FATTY-ACYLTRANSFERASE 3-RELATED"/>
    <property type="match status" value="1"/>
</dbReference>
<feature type="domain" description="Wax synthase" evidence="10">
    <location>
        <begin position="119"/>
        <end position="206"/>
    </location>
</feature>
<feature type="transmembrane region" description="Helical" evidence="9">
    <location>
        <begin position="88"/>
        <end position="108"/>
    </location>
</feature>
<evidence type="ECO:0000256" key="5">
    <source>
        <dbReference type="ARBA" id="ARBA00022692"/>
    </source>
</evidence>
<feature type="transmembrane region" description="Helical" evidence="9">
    <location>
        <begin position="167"/>
        <end position="188"/>
    </location>
</feature>
<reference evidence="11 12" key="1">
    <citation type="submission" date="2020-10" db="EMBL/GenBank/DDBJ databases">
        <title>The Coptis chinensis genome and diversification of protoberbering-type alkaloids.</title>
        <authorList>
            <person name="Wang B."/>
            <person name="Shu S."/>
            <person name="Song C."/>
            <person name="Liu Y."/>
        </authorList>
    </citation>
    <scope>NUCLEOTIDE SEQUENCE [LARGE SCALE GENOMIC DNA]</scope>
    <source>
        <strain evidence="11">HL-2020</strain>
        <tissue evidence="11">Leaf</tissue>
    </source>
</reference>
<evidence type="ECO:0000256" key="3">
    <source>
        <dbReference type="ARBA" id="ARBA00007282"/>
    </source>
</evidence>
<evidence type="ECO:0000256" key="2">
    <source>
        <dbReference type="ARBA" id="ARBA00005179"/>
    </source>
</evidence>
<evidence type="ECO:0000313" key="12">
    <source>
        <dbReference type="Proteomes" id="UP000631114"/>
    </source>
</evidence>
<dbReference type="GO" id="GO:0008374">
    <property type="term" value="F:O-acyltransferase activity"/>
    <property type="evidence" value="ECO:0007669"/>
    <property type="project" value="InterPro"/>
</dbReference>
<keyword evidence="12" id="KW-1185">Reference proteome</keyword>
<evidence type="ECO:0000259" key="10">
    <source>
        <dbReference type="Pfam" id="PF13813"/>
    </source>
</evidence>
<dbReference type="Proteomes" id="UP000631114">
    <property type="component" value="Unassembled WGS sequence"/>
</dbReference>
<keyword evidence="8" id="KW-0012">Acyltransferase</keyword>
<dbReference type="GO" id="GO:0016020">
    <property type="term" value="C:membrane"/>
    <property type="evidence" value="ECO:0007669"/>
    <property type="project" value="UniProtKB-SubCell"/>
</dbReference>
<dbReference type="InterPro" id="IPR044851">
    <property type="entry name" value="Wax_synthase"/>
</dbReference>
<gene>
    <name evidence="11" type="ORF">IFM89_023861</name>
</gene>
<feature type="transmembrane region" description="Helical" evidence="9">
    <location>
        <begin position="200"/>
        <end position="217"/>
    </location>
</feature>
<evidence type="ECO:0000256" key="6">
    <source>
        <dbReference type="ARBA" id="ARBA00022989"/>
    </source>
</evidence>
<comment type="pathway">
    <text evidence="2">Secondary metabolite biosynthesis.</text>
</comment>
<evidence type="ECO:0000256" key="9">
    <source>
        <dbReference type="SAM" id="Phobius"/>
    </source>
</evidence>
<evidence type="ECO:0000256" key="7">
    <source>
        <dbReference type="ARBA" id="ARBA00023136"/>
    </source>
</evidence>
<comment type="similarity">
    <text evidence="3">Belongs to the wax synthase family.</text>
</comment>
<keyword evidence="4" id="KW-0808">Transferase</keyword>
<dbReference type="AlphaFoldDB" id="A0A835IFJ9"/>